<evidence type="ECO:0000259" key="12">
    <source>
        <dbReference type="PROSITE" id="PS50894"/>
    </source>
</evidence>
<dbReference type="InterPro" id="IPR051315">
    <property type="entry name" value="Bact_Chemotaxis_CheA"/>
</dbReference>
<dbReference type="EMBL" id="JAEUXJ010000003">
    <property type="protein sequence ID" value="MBL6455717.1"/>
    <property type="molecule type" value="Genomic_DNA"/>
</dbReference>
<protein>
    <recommendedName>
        <fullName evidence="2">histidine kinase</fullName>
        <ecNumber evidence="2">2.7.13.3</ecNumber>
    </recommendedName>
</protein>
<organism evidence="13 14">
    <name type="scientific">Belnapia mucosa</name>
    <dbReference type="NCBI Taxonomy" id="2804532"/>
    <lineage>
        <taxon>Bacteria</taxon>
        <taxon>Pseudomonadati</taxon>
        <taxon>Pseudomonadota</taxon>
        <taxon>Alphaproteobacteria</taxon>
        <taxon>Acetobacterales</taxon>
        <taxon>Roseomonadaceae</taxon>
        <taxon>Belnapia</taxon>
    </lineage>
</organism>
<dbReference type="InterPro" id="IPR001789">
    <property type="entry name" value="Sig_transdc_resp-reg_receiver"/>
</dbReference>
<dbReference type="SUPFAM" id="SSF47226">
    <property type="entry name" value="Histidine-containing phosphotransfer domain, HPT domain"/>
    <property type="match status" value="1"/>
</dbReference>
<dbReference type="SUPFAM" id="SSF52172">
    <property type="entry name" value="CheY-like"/>
    <property type="match status" value="1"/>
</dbReference>
<evidence type="ECO:0000256" key="1">
    <source>
        <dbReference type="ARBA" id="ARBA00000085"/>
    </source>
</evidence>
<evidence type="ECO:0000256" key="2">
    <source>
        <dbReference type="ARBA" id="ARBA00012438"/>
    </source>
</evidence>
<evidence type="ECO:0000256" key="6">
    <source>
        <dbReference type="ARBA" id="ARBA00023012"/>
    </source>
</evidence>
<accession>A0ABS1V1Z5</accession>
<dbReference type="InterPro" id="IPR011006">
    <property type="entry name" value="CheY-like_superfamily"/>
</dbReference>
<dbReference type="SMART" id="SM00448">
    <property type="entry name" value="REC"/>
    <property type="match status" value="1"/>
</dbReference>
<dbReference type="PANTHER" id="PTHR43395:SF1">
    <property type="entry name" value="CHEMOTAXIS PROTEIN CHEA"/>
    <property type="match status" value="1"/>
</dbReference>
<sequence>MSDFRQELLAVFAAELKEHLAAIRAVLEGASAGQRPELRDAFRRAHTLKGAGRAVDLPVVEAIAHRLETLFAAVEAGGRALDGATIDAVQRALDAIEAQSAAPGDAAGPPAQEALAGLDRLLGAPAEAPPPPPAPAVAPAEPPPVAGAPAEYLRITAGQVDRLSDAVHLLATEYGRQETVTGRLRGVQSDAQALGRQWEELRRRLGALPGADGLASGLAGFEQALRALERRTAALARGQRGAGWSLGQAAQQVREATAQLSLVPASEVLGPLGRMARDIAREEGREVTVRLEGLELQAERRVLQALKDPVLHMLRNAISHGVEPPAERAARGKPPQAEVGLRLAPSGGRLVVTVHDDGRGPDLARIEAVAASRGLLAPRPPGEPPPPSDQLLRLVFEPGFSTAAAVDRLSGRGMGLSVVAEAARRLRGSAVLRPRRPHGAEIEIAVPFSASLQTLLLLEAGGETLALPGHGVDRLIRLRTDALDQVEGQPVIRIAGRGGDVVAPVLALSTLLGFHASALPVVAGHVQLVLLRRGNRHCALAVEACRDVRTLPVGDLDTPGMDAALVAGGTLLDDDTPVLVLNPDGLLDRWLRDESRLAASGVGLAVPATAAPPQRTILVVDDSITTRTLERSILEAQGYRVLLSVDGVDALGVLRGAGAAVDLVVADVEMPRMDGFALLQAMKTDPRLAPIPVILMTSRADPADIRRGLDLGAGAYVTKQKFDQRELLATIGQML</sequence>
<dbReference type="Pfam" id="PF00072">
    <property type="entry name" value="Response_reg"/>
    <property type="match status" value="1"/>
</dbReference>
<dbReference type="Pfam" id="PF01627">
    <property type="entry name" value="Hpt"/>
    <property type="match status" value="1"/>
</dbReference>
<reference evidence="13 14" key="1">
    <citation type="submission" date="2021-01" db="EMBL/GenBank/DDBJ databases">
        <title>Belnapia mucosa sp. nov. and Belnapia arida sp. nov., isolated from the Tabernas Desert (Almeria, Spain).</title>
        <authorList>
            <person name="Molina-Menor E."/>
            <person name="Vidal-Verdu A."/>
            <person name="Calonge A."/>
            <person name="Satari L."/>
            <person name="Pereto Magraner J."/>
            <person name="Porcar Miralles M."/>
        </authorList>
    </citation>
    <scope>NUCLEOTIDE SEQUENCE [LARGE SCALE GENOMIC DNA]</scope>
    <source>
        <strain evidence="13 14">T6</strain>
    </source>
</reference>
<dbReference type="RefSeq" id="WP_202825444.1">
    <property type="nucleotide sequence ID" value="NZ_JAEUXJ010000003.1"/>
</dbReference>
<keyword evidence="4" id="KW-0808">Transferase</keyword>
<dbReference type="EC" id="2.7.13.3" evidence="2"/>
<dbReference type="PROSITE" id="PS50851">
    <property type="entry name" value="CHEW"/>
    <property type="match status" value="1"/>
</dbReference>
<evidence type="ECO:0000256" key="9">
    <source>
        <dbReference type="SAM" id="MobiDB-lite"/>
    </source>
</evidence>
<dbReference type="Pfam" id="PF01584">
    <property type="entry name" value="CheW"/>
    <property type="match status" value="1"/>
</dbReference>
<dbReference type="SUPFAM" id="SSF55874">
    <property type="entry name" value="ATPase domain of HSP90 chaperone/DNA topoisomerase II/histidine kinase"/>
    <property type="match status" value="1"/>
</dbReference>
<dbReference type="InterPro" id="IPR036890">
    <property type="entry name" value="HATPase_C_sf"/>
</dbReference>
<keyword evidence="5" id="KW-0418">Kinase</keyword>
<evidence type="ECO:0000313" key="14">
    <source>
        <dbReference type="Proteomes" id="UP000606490"/>
    </source>
</evidence>
<keyword evidence="3 8" id="KW-0597">Phosphoprotein</keyword>
<dbReference type="InterPro" id="IPR008207">
    <property type="entry name" value="Sig_transdc_His_kin_Hpt_dom"/>
</dbReference>
<dbReference type="PROSITE" id="PS50110">
    <property type="entry name" value="RESPONSE_REGULATORY"/>
    <property type="match status" value="1"/>
</dbReference>
<keyword evidence="14" id="KW-1185">Reference proteome</keyword>
<comment type="catalytic activity">
    <reaction evidence="1">
        <text>ATP + protein L-histidine = ADP + protein N-phospho-L-histidine.</text>
        <dbReference type="EC" id="2.7.13.3"/>
    </reaction>
</comment>
<keyword evidence="6" id="KW-0902">Two-component regulatory system</keyword>
<evidence type="ECO:0000256" key="3">
    <source>
        <dbReference type="ARBA" id="ARBA00022553"/>
    </source>
</evidence>
<dbReference type="Pfam" id="PF02518">
    <property type="entry name" value="HATPase_c"/>
    <property type="match status" value="1"/>
</dbReference>
<evidence type="ECO:0000259" key="11">
    <source>
        <dbReference type="PROSITE" id="PS50851"/>
    </source>
</evidence>
<dbReference type="Proteomes" id="UP000606490">
    <property type="component" value="Unassembled WGS sequence"/>
</dbReference>
<feature type="domain" description="HPt" evidence="12">
    <location>
        <begin position="1"/>
        <end position="103"/>
    </location>
</feature>
<evidence type="ECO:0000256" key="4">
    <source>
        <dbReference type="ARBA" id="ARBA00022679"/>
    </source>
</evidence>
<feature type="domain" description="Response regulatory" evidence="10">
    <location>
        <begin position="616"/>
        <end position="734"/>
    </location>
</feature>
<dbReference type="InterPro" id="IPR003594">
    <property type="entry name" value="HATPase_dom"/>
</dbReference>
<feature type="modified residue" description="Phosphohistidine" evidence="7">
    <location>
        <position position="46"/>
    </location>
</feature>
<feature type="modified residue" description="4-aspartylphosphate" evidence="8">
    <location>
        <position position="667"/>
    </location>
</feature>
<feature type="region of interest" description="Disordered" evidence="9">
    <location>
        <begin position="123"/>
        <end position="143"/>
    </location>
</feature>
<dbReference type="Gene3D" id="3.40.50.2300">
    <property type="match status" value="1"/>
</dbReference>
<evidence type="ECO:0000256" key="8">
    <source>
        <dbReference type="PROSITE-ProRule" id="PRU00169"/>
    </source>
</evidence>
<evidence type="ECO:0000259" key="10">
    <source>
        <dbReference type="PROSITE" id="PS50110"/>
    </source>
</evidence>
<dbReference type="CDD" id="cd00088">
    <property type="entry name" value="HPT"/>
    <property type="match status" value="1"/>
</dbReference>
<dbReference type="InterPro" id="IPR036061">
    <property type="entry name" value="CheW-like_dom_sf"/>
</dbReference>
<feature type="domain" description="CheW-like" evidence="11">
    <location>
        <begin position="452"/>
        <end position="592"/>
    </location>
</feature>
<dbReference type="InterPro" id="IPR004358">
    <property type="entry name" value="Sig_transdc_His_kin-like_C"/>
</dbReference>
<gene>
    <name evidence="13" type="ORF">JMJ55_10305</name>
</gene>
<evidence type="ECO:0000256" key="5">
    <source>
        <dbReference type="ARBA" id="ARBA00022777"/>
    </source>
</evidence>
<dbReference type="SMART" id="SM00073">
    <property type="entry name" value="HPT"/>
    <property type="match status" value="1"/>
</dbReference>
<evidence type="ECO:0000256" key="7">
    <source>
        <dbReference type="PROSITE-ProRule" id="PRU00110"/>
    </source>
</evidence>
<dbReference type="SUPFAM" id="SSF50341">
    <property type="entry name" value="CheW-like"/>
    <property type="match status" value="1"/>
</dbReference>
<dbReference type="Gene3D" id="1.20.120.160">
    <property type="entry name" value="HPT domain"/>
    <property type="match status" value="1"/>
</dbReference>
<feature type="compositionally biased region" description="Pro residues" evidence="9">
    <location>
        <begin position="127"/>
        <end position="143"/>
    </location>
</feature>
<evidence type="ECO:0000313" key="13">
    <source>
        <dbReference type="EMBL" id="MBL6455717.1"/>
    </source>
</evidence>
<dbReference type="PANTHER" id="PTHR43395">
    <property type="entry name" value="SENSOR HISTIDINE KINASE CHEA"/>
    <property type="match status" value="1"/>
</dbReference>
<name>A0ABS1V1Z5_9PROT</name>
<dbReference type="SMART" id="SM00387">
    <property type="entry name" value="HATPase_c"/>
    <property type="match status" value="1"/>
</dbReference>
<proteinExistence type="predicted"/>
<dbReference type="PROSITE" id="PS50894">
    <property type="entry name" value="HPT"/>
    <property type="match status" value="1"/>
</dbReference>
<comment type="caution">
    <text evidence="13">The sequence shown here is derived from an EMBL/GenBank/DDBJ whole genome shotgun (WGS) entry which is preliminary data.</text>
</comment>
<dbReference type="InterPro" id="IPR036641">
    <property type="entry name" value="HPT_dom_sf"/>
</dbReference>
<dbReference type="InterPro" id="IPR002545">
    <property type="entry name" value="CheW-lke_dom"/>
</dbReference>
<dbReference type="Gene3D" id="3.30.565.10">
    <property type="entry name" value="Histidine kinase-like ATPase, C-terminal domain"/>
    <property type="match status" value="1"/>
</dbReference>
<dbReference type="SMART" id="SM00260">
    <property type="entry name" value="CheW"/>
    <property type="match status" value="1"/>
</dbReference>
<dbReference type="PRINTS" id="PR00344">
    <property type="entry name" value="BCTRLSENSOR"/>
</dbReference>